<dbReference type="EMBL" id="CM046507">
    <property type="protein sequence ID" value="KAI8669435.1"/>
    <property type="molecule type" value="Genomic_DNA"/>
</dbReference>
<evidence type="ECO:0000313" key="2">
    <source>
        <dbReference type="Proteomes" id="UP001065298"/>
    </source>
</evidence>
<sequence length="501" mass="55552">MQRFMDTACRLVTSNDGILESLEGLECLILEGVFHINAGNLRRAWLVFRRAISLAQLTGLDRGGDADLPVLDSTTMASPSFMWHRIVSQDRYLALMLGLPPGSPDDCLGNPEDLALNDCPMGYLERIHCIIMSRITASRGNKSDSTASVDLQVIDLTLEKATRCMPPDWWQLPIRSPGDGEALEDVLRIMFHITHFSLLIYLRLPHMLLDGENTQNYNKSTCVNASRELLSRYIRFRCMDSIAFCCTSIDFSAFTACLTLLLAHLRRWHDTNVVEDDLAHKRLSDRAMVQETIELMVELGQESGDMVLGKTTEIVASLARIEADAAKKAGLYGDFSGTRNRRTPNRSLRIMIPSFGVVSITRDGIIPSASVSNSKGECHSQRSHTREHPQCLSAPSAELFQGGESRTLGASSLGLDSDMLQVPSLQTLGSQEWHALELGQCQSRLGFAENYTANKPDFSFSLGQVMDEWPLETTISLPECTDEQHDLFSGVLGSFDMQGPT</sequence>
<keyword evidence="2" id="KW-1185">Reference proteome</keyword>
<protein>
    <submittedName>
        <fullName evidence="1">Fungal-trans domain-containing protein</fullName>
    </submittedName>
</protein>
<accession>A0ACC0QX48</accession>
<name>A0ACC0QX48_9HYPO</name>
<comment type="caution">
    <text evidence="1">The sequence shown here is derived from an EMBL/GenBank/DDBJ whole genome shotgun (WGS) entry which is preliminary data.</text>
</comment>
<reference evidence="1" key="1">
    <citation type="submission" date="2022-06" db="EMBL/GenBank/DDBJ databases">
        <title>Fusarium solani species complex genomes reveal bases of compartmentalisation and animal pathogenesis.</title>
        <authorList>
            <person name="Tsai I.J."/>
        </authorList>
    </citation>
    <scope>NUCLEOTIDE SEQUENCE</scope>
    <source>
        <strain evidence="1">Fu6.1</strain>
    </source>
</reference>
<gene>
    <name evidence="1" type="ORF">NCS57_00758800</name>
</gene>
<evidence type="ECO:0000313" key="1">
    <source>
        <dbReference type="EMBL" id="KAI8669435.1"/>
    </source>
</evidence>
<dbReference type="Proteomes" id="UP001065298">
    <property type="component" value="Chromosome 5"/>
</dbReference>
<proteinExistence type="predicted"/>
<organism evidence="1 2">
    <name type="scientific">Fusarium keratoplasticum</name>
    <dbReference type="NCBI Taxonomy" id="1328300"/>
    <lineage>
        <taxon>Eukaryota</taxon>
        <taxon>Fungi</taxon>
        <taxon>Dikarya</taxon>
        <taxon>Ascomycota</taxon>
        <taxon>Pezizomycotina</taxon>
        <taxon>Sordariomycetes</taxon>
        <taxon>Hypocreomycetidae</taxon>
        <taxon>Hypocreales</taxon>
        <taxon>Nectriaceae</taxon>
        <taxon>Fusarium</taxon>
        <taxon>Fusarium solani species complex</taxon>
    </lineage>
</organism>